<dbReference type="EMBL" id="CP046051">
    <property type="protein sequence ID" value="QKN23596.1"/>
    <property type="molecule type" value="Genomic_DNA"/>
</dbReference>
<dbReference type="KEGG" id="clf:GJQ69_03305"/>
<organism evidence="1 2">
    <name type="scientific">Caproicibacterium lactatifermentans</name>
    <dbReference type="NCBI Taxonomy" id="2666138"/>
    <lineage>
        <taxon>Bacteria</taxon>
        <taxon>Bacillati</taxon>
        <taxon>Bacillota</taxon>
        <taxon>Clostridia</taxon>
        <taxon>Eubacteriales</taxon>
        <taxon>Oscillospiraceae</taxon>
        <taxon>Caproicibacterium</taxon>
    </lineage>
</organism>
<dbReference type="Proteomes" id="UP000501316">
    <property type="component" value="Chromosome"/>
</dbReference>
<evidence type="ECO:0000313" key="1">
    <source>
        <dbReference type="EMBL" id="QKN23596.1"/>
    </source>
</evidence>
<evidence type="ECO:0000313" key="2">
    <source>
        <dbReference type="Proteomes" id="UP000501316"/>
    </source>
</evidence>
<protein>
    <submittedName>
        <fullName evidence="1">Uncharacterized protein</fullName>
    </submittedName>
</protein>
<dbReference type="AlphaFoldDB" id="A0A859DPH3"/>
<accession>A0A859DPH3</accession>
<dbReference type="RefSeq" id="WP_086036062.1">
    <property type="nucleotide sequence ID" value="NZ_CP046051.1"/>
</dbReference>
<gene>
    <name evidence="1" type="ORF">GJQ69_03305</name>
</gene>
<sequence length="104" mass="12369">MVDKNTTGKIKQELTKQEKVVSLFKFIEEINKLKQKIVLRVSDYPWWYSINDLPDDSENIKVYYRDYAEEDSETGPNTLLPVHKPEFQSCPEPDLRFEEWLDQG</sequence>
<proteinExistence type="predicted"/>
<reference evidence="1 2" key="1">
    <citation type="submission" date="2019-11" db="EMBL/GenBank/DDBJ databases">
        <authorList>
            <person name="Ren C."/>
            <person name="Wang H."/>
            <person name="Xu Y."/>
        </authorList>
    </citation>
    <scope>NUCLEOTIDE SEQUENCE [LARGE SCALE GENOMIC DNA]</scope>
    <source>
        <strain evidence="1 2">LBM 19010</strain>
    </source>
</reference>
<name>A0A859DPH3_9FIRM</name>